<feature type="compositionally biased region" description="Basic and acidic residues" evidence="13">
    <location>
        <begin position="449"/>
        <end position="460"/>
    </location>
</feature>
<dbReference type="EMBL" id="MEHA01000006">
    <property type="protein sequence ID" value="ODR52503.1"/>
    <property type="molecule type" value="Genomic_DNA"/>
</dbReference>
<gene>
    <name evidence="15" type="primary">mepA_9</name>
    <name evidence="16" type="ORF">BEI59_10745</name>
    <name evidence="15" type="ORF">BEI61_01306</name>
    <name evidence="17" type="ORF">BEI63_06840</name>
</gene>
<evidence type="ECO:0000313" key="15">
    <source>
        <dbReference type="EMBL" id="ODM05418.1"/>
    </source>
</evidence>
<feature type="transmembrane region" description="Helical" evidence="14">
    <location>
        <begin position="386"/>
        <end position="407"/>
    </location>
</feature>
<evidence type="ECO:0000256" key="11">
    <source>
        <dbReference type="ARBA" id="ARBA00023136"/>
    </source>
</evidence>
<evidence type="ECO:0000313" key="20">
    <source>
        <dbReference type="Proteomes" id="UP000094869"/>
    </source>
</evidence>
<evidence type="ECO:0000256" key="1">
    <source>
        <dbReference type="ARBA" id="ARBA00003408"/>
    </source>
</evidence>
<dbReference type="GO" id="GO:0005886">
    <property type="term" value="C:plasma membrane"/>
    <property type="evidence" value="ECO:0007669"/>
    <property type="project" value="UniProtKB-SubCell"/>
</dbReference>
<protein>
    <recommendedName>
        <fullName evidence="4">Probable multidrug resistance protein NorM</fullName>
    </recommendedName>
    <alternativeName>
        <fullName evidence="12">Multidrug-efflux transporter</fullName>
    </alternativeName>
</protein>
<keyword evidence="8 14" id="KW-0812">Transmembrane</keyword>
<evidence type="ECO:0000256" key="5">
    <source>
        <dbReference type="ARBA" id="ARBA00022448"/>
    </source>
</evidence>
<keyword evidence="20" id="KW-1185">Reference proteome</keyword>
<evidence type="ECO:0000256" key="3">
    <source>
        <dbReference type="ARBA" id="ARBA00010199"/>
    </source>
</evidence>
<feature type="transmembrane region" description="Helical" evidence="14">
    <location>
        <begin position="315"/>
        <end position="337"/>
    </location>
</feature>
<dbReference type="EMBL" id="MCGH01000002">
    <property type="protein sequence ID" value="ODM05418.1"/>
    <property type="molecule type" value="Genomic_DNA"/>
</dbReference>
<dbReference type="InterPro" id="IPR048279">
    <property type="entry name" value="MdtK-like"/>
</dbReference>
<dbReference type="CDD" id="cd13138">
    <property type="entry name" value="MATE_yoeA_like"/>
    <property type="match status" value="1"/>
</dbReference>
<keyword evidence="7" id="KW-1003">Cell membrane</keyword>
<evidence type="ECO:0000256" key="8">
    <source>
        <dbReference type="ARBA" id="ARBA00022692"/>
    </source>
</evidence>
<feature type="transmembrane region" description="Helical" evidence="14">
    <location>
        <begin position="92"/>
        <end position="113"/>
    </location>
</feature>
<dbReference type="Proteomes" id="UP000094869">
    <property type="component" value="Unassembled WGS sequence"/>
</dbReference>
<feature type="transmembrane region" description="Helical" evidence="14">
    <location>
        <begin position="357"/>
        <end position="374"/>
    </location>
</feature>
<feature type="transmembrane region" description="Helical" evidence="14">
    <location>
        <begin position="12"/>
        <end position="34"/>
    </location>
</feature>
<feature type="transmembrane region" description="Helical" evidence="14">
    <location>
        <begin position="192"/>
        <end position="212"/>
    </location>
</feature>
<keyword evidence="10" id="KW-0406">Ion transport</keyword>
<evidence type="ECO:0000256" key="4">
    <source>
        <dbReference type="ARBA" id="ARBA00020268"/>
    </source>
</evidence>
<evidence type="ECO:0000313" key="19">
    <source>
        <dbReference type="Proteomes" id="UP000094271"/>
    </source>
</evidence>
<evidence type="ECO:0000256" key="10">
    <source>
        <dbReference type="ARBA" id="ARBA00023065"/>
    </source>
</evidence>
<sequence length="468" mass="50932">MNKDLTAGKPQSVLWRFSIPMFVSVIFQQLYNIADSVIAGKFAGEDALAAVGASYPITMIFMAIAVGSNIGCSVLISQYFGAKWYKEMKTAISTTLLASLALSAVLTAVGLAGSRGLMIMINTPDNIFADGDLYLRIYIGGFVFLFLYNVATGIFTSLGDSKTPLYFLIGSSIGNIFLDMLFVAVFHWGVAGVAWATFLAQGIACVLALITLKKRLASIHTEEKAEVFSWNMLGKISRIAVPSILQQSFISIGNIFIQGLINSFGSSVIAGYSAAVKLNTFAITSLTTLGNGTSSFAAQNLGAGKQERVEQGFRASVKLALIITVPFFAAFFFGSHAMLSLFMNEGSTIAMETGTQFLRIVSPFYFVISLKLMADGVLRGAGAMKSFMIATFTDLFLRVILAFLLSVRFGTMGIWLSWPIGWTIAMALSLFFYKKGVWKTGSFTAREEQMEKADMEREPENAFLYPEE</sequence>
<organism evidence="15 18">
    <name type="scientific">Eisenbergiella tayi</name>
    <dbReference type="NCBI Taxonomy" id="1432052"/>
    <lineage>
        <taxon>Bacteria</taxon>
        <taxon>Bacillati</taxon>
        <taxon>Bacillota</taxon>
        <taxon>Clostridia</taxon>
        <taxon>Lachnospirales</taxon>
        <taxon>Lachnospiraceae</taxon>
        <taxon>Eisenbergiella</taxon>
    </lineage>
</organism>
<evidence type="ECO:0000256" key="9">
    <source>
        <dbReference type="ARBA" id="ARBA00022989"/>
    </source>
</evidence>
<evidence type="ECO:0000256" key="14">
    <source>
        <dbReference type="SAM" id="Phobius"/>
    </source>
</evidence>
<dbReference type="Proteomes" id="UP000094067">
    <property type="component" value="Unassembled WGS sequence"/>
</dbReference>
<feature type="region of interest" description="Disordered" evidence="13">
    <location>
        <begin position="449"/>
        <end position="468"/>
    </location>
</feature>
<comment type="function">
    <text evidence="1">Multidrug efflux pump.</text>
</comment>
<evidence type="ECO:0000256" key="12">
    <source>
        <dbReference type="ARBA" id="ARBA00031636"/>
    </source>
</evidence>
<evidence type="ECO:0000256" key="7">
    <source>
        <dbReference type="ARBA" id="ARBA00022475"/>
    </source>
</evidence>
<dbReference type="EMBL" id="MEHD01000015">
    <property type="protein sequence ID" value="ODR59231.1"/>
    <property type="molecule type" value="Genomic_DNA"/>
</dbReference>
<evidence type="ECO:0000256" key="6">
    <source>
        <dbReference type="ARBA" id="ARBA00022449"/>
    </source>
</evidence>
<dbReference type="AlphaFoldDB" id="A0A1E3A9M5"/>
<feature type="transmembrane region" description="Helical" evidence="14">
    <location>
        <begin position="54"/>
        <end position="80"/>
    </location>
</feature>
<dbReference type="Proteomes" id="UP000094271">
    <property type="component" value="Unassembled WGS sequence"/>
</dbReference>
<feature type="transmembrane region" description="Helical" evidence="14">
    <location>
        <begin position="165"/>
        <end position="186"/>
    </location>
</feature>
<dbReference type="RefSeq" id="WP_069151691.1">
    <property type="nucleotide sequence ID" value="NZ_DBFYTW010000227.1"/>
</dbReference>
<evidence type="ECO:0000256" key="13">
    <source>
        <dbReference type="SAM" id="MobiDB-lite"/>
    </source>
</evidence>
<dbReference type="GO" id="GO:0042910">
    <property type="term" value="F:xenobiotic transmembrane transporter activity"/>
    <property type="evidence" value="ECO:0007669"/>
    <property type="project" value="InterPro"/>
</dbReference>
<keyword evidence="6" id="KW-0050">Antiport</keyword>
<dbReference type="PATRIC" id="fig|1432052.4.peg.1466"/>
<dbReference type="GO" id="GO:0006811">
    <property type="term" value="P:monoatomic ion transport"/>
    <property type="evidence" value="ECO:0007669"/>
    <property type="project" value="UniProtKB-KW"/>
</dbReference>
<comment type="subcellular location">
    <subcellularLocation>
        <location evidence="2">Cell membrane</location>
        <topology evidence="2">Multi-pass membrane protein</topology>
    </subcellularLocation>
</comment>
<feature type="transmembrane region" description="Helical" evidence="14">
    <location>
        <begin position="133"/>
        <end position="158"/>
    </location>
</feature>
<dbReference type="PANTHER" id="PTHR43298">
    <property type="entry name" value="MULTIDRUG RESISTANCE PROTEIN NORM-RELATED"/>
    <property type="match status" value="1"/>
</dbReference>
<accession>A0A1E3A9M5</accession>
<dbReference type="GO" id="GO:0015297">
    <property type="term" value="F:antiporter activity"/>
    <property type="evidence" value="ECO:0007669"/>
    <property type="project" value="UniProtKB-KW"/>
</dbReference>
<dbReference type="InterPro" id="IPR050222">
    <property type="entry name" value="MATE_MdtK"/>
</dbReference>
<evidence type="ECO:0000313" key="16">
    <source>
        <dbReference type="EMBL" id="ODR52503.1"/>
    </source>
</evidence>
<proteinExistence type="inferred from homology"/>
<dbReference type="PIRSF" id="PIRSF006603">
    <property type="entry name" value="DinF"/>
    <property type="match status" value="1"/>
</dbReference>
<dbReference type="Pfam" id="PF01554">
    <property type="entry name" value="MatE"/>
    <property type="match status" value="2"/>
</dbReference>
<dbReference type="NCBIfam" id="TIGR00797">
    <property type="entry name" value="matE"/>
    <property type="match status" value="1"/>
</dbReference>
<comment type="caution">
    <text evidence="15">The sequence shown here is derived from an EMBL/GenBank/DDBJ whole genome shotgun (WGS) entry which is preliminary data.</text>
</comment>
<evidence type="ECO:0000256" key="2">
    <source>
        <dbReference type="ARBA" id="ARBA00004651"/>
    </source>
</evidence>
<comment type="similarity">
    <text evidence="3">Belongs to the multi antimicrobial extrusion (MATE) (TC 2.A.66.1) family.</text>
</comment>
<keyword evidence="11 14" id="KW-0472">Membrane</keyword>
<reference evidence="15 18" key="1">
    <citation type="submission" date="2016-07" db="EMBL/GenBank/DDBJ databases">
        <title>Characterization of isolates of Eisenbergiella tayi derived from blood cultures, using whole genome sequencing.</title>
        <authorList>
            <person name="Burdz T."/>
            <person name="Wiebe D."/>
            <person name="Huynh C."/>
            <person name="Bernard K."/>
        </authorList>
    </citation>
    <scope>NUCLEOTIDE SEQUENCE [LARGE SCALE GENOMIC DNA]</scope>
    <source>
        <strain evidence="15 18">NML 110608</strain>
    </source>
</reference>
<evidence type="ECO:0000313" key="18">
    <source>
        <dbReference type="Proteomes" id="UP000094067"/>
    </source>
</evidence>
<reference evidence="17 20" key="2">
    <citation type="submission" date="2016-08" db="EMBL/GenBank/DDBJ databases">
        <title>Characterization of Isolates of Eisenbergiella tayi Derived from Blood Cultures, Using Whole Genome Sequencing.</title>
        <authorList>
            <person name="Bernier A.-M."/>
            <person name="Burdz T."/>
            <person name="Wiebe D."/>
            <person name="Bernard K."/>
        </authorList>
    </citation>
    <scope>NUCLEOTIDE SEQUENCE [LARGE SCALE GENOMIC DNA]</scope>
    <source>
        <strain evidence="17 20">NML120146</strain>
    </source>
</reference>
<reference evidence="16 19" key="3">
    <citation type="submission" date="2016-08" db="EMBL/GenBank/DDBJ databases">
        <authorList>
            <person name="Seilhamer J.J."/>
        </authorList>
    </citation>
    <scope>NUCLEOTIDE SEQUENCE [LARGE SCALE GENOMIC DNA]</scope>
    <source>
        <strain evidence="16 19">NML150140-1</strain>
    </source>
</reference>
<name>A0A1E3A9M5_9FIRM</name>
<dbReference type="OrthoDB" id="9776324at2"/>
<evidence type="ECO:0000313" key="17">
    <source>
        <dbReference type="EMBL" id="ODR59231.1"/>
    </source>
</evidence>
<keyword evidence="9 14" id="KW-1133">Transmembrane helix</keyword>
<dbReference type="InterPro" id="IPR002528">
    <property type="entry name" value="MATE_fam"/>
</dbReference>
<feature type="transmembrane region" description="Helical" evidence="14">
    <location>
        <begin position="413"/>
        <end position="433"/>
    </location>
</feature>
<dbReference type="PANTHER" id="PTHR43298:SF2">
    <property type="entry name" value="FMN_FAD EXPORTER YEEO-RELATED"/>
    <property type="match status" value="1"/>
</dbReference>
<keyword evidence="5" id="KW-0813">Transport</keyword>